<feature type="domain" description="NlpC/P60" evidence="7">
    <location>
        <begin position="288"/>
        <end position="402"/>
    </location>
</feature>
<evidence type="ECO:0000256" key="5">
    <source>
        <dbReference type="SAM" id="Coils"/>
    </source>
</evidence>
<feature type="compositionally biased region" description="Polar residues" evidence="6">
    <location>
        <begin position="1"/>
        <end position="11"/>
    </location>
</feature>
<dbReference type="Gene3D" id="3.90.1720.10">
    <property type="entry name" value="endopeptidase domain like (from Nostoc punctiforme)"/>
    <property type="match status" value="1"/>
</dbReference>
<dbReference type="SUPFAM" id="SSF54001">
    <property type="entry name" value="Cysteine proteinases"/>
    <property type="match status" value="1"/>
</dbReference>
<feature type="compositionally biased region" description="Low complexity" evidence="6">
    <location>
        <begin position="30"/>
        <end position="45"/>
    </location>
</feature>
<dbReference type="InterPro" id="IPR038765">
    <property type="entry name" value="Papain-like_cys_pep_sf"/>
</dbReference>
<evidence type="ECO:0000313" key="8">
    <source>
        <dbReference type="EMBL" id="MDP9828237.1"/>
    </source>
</evidence>
<comment type="similarity">
    <text evidence="1">Belongs to the peptidase C40 family.</text>
</comment>
<accession>A0ABT9P6D0</accession>
<dbReference type="Gene3D" id="6.10.250.3150">
    <property type="match status" value="1"/>
</dbReference>
<evidence type="ECO:0000256" key="3">
    <source>
        <dbReference type="ARBA" id="ARBA00022801"/>
    </source>
</evidence>
<keyword evidence="3 8" id="KW-0378">Hydrolase</keyword>
<dbReference type="InterPro" id="IPR051794">
    <property type="entry name" value="PG_Endopeptidase_C40"/>
</dbReference>
<keyword evidence="4" id="KW-0788">Thiol protease</keyword>
<gene>
    <name evidence="8" type="ORF">J2S57_003986</name>
</gene>
<comment type="caution">
    <text evidence="8">The sequence shown here is derived from an EMBL/GenBank/DDBJ whole genome shotgun (WGS) entry which is preliminary data.</text>
</comment>
<evidence type="ECO:0000259" key="7">
    <source>
        <dbReference type="PROSITE" id="PS51935"/>
    </source>
</evidence>
<dbReference type="PANTHER" id="PTHR47359:SF3">
    <property type="entry name" value="NLP_P60 DOMAIN-CONTAINING PROTEIN-RELATED"/>
    <property type="match status" value="1"/>
</dbReference>
<dbReference type="GO" id="GO:0016787">
    <property type="term" value="F:hydrolase activity"/>
    <property type="evidence" value="ECO:0007669"/>
    <property type="project" value="UniProtKB-KW"/>
</dbReference>
<evidence type="ECO:0000256" key="6">
    <source>
        <dbReference type="SAM" id="MobiDB-lite"/>
    </source>
</evidence>
<evidence type="ECO:0000313" key="9">
    <source>
        <dbReference type="Proteomes" id="UP001235712"/>
    </source>
</evidence>
<sequence length="402" mass="41945">MRSDGPTTGQPAETRAAAQNFEAREDVRDSGSGTTTSTRVENRTTAPRGSSFFRRRNPVNLLRLTGWRRFAGVLVPLALAGTALFTSPTASAVPNPSVADVKKKVQKLKSEADTAAEDYVETREKLKSTQVKLKAAKKNVGKQEDRVKVLKKQVGLLAAESYKKGELSTLSVLLSDDPEAALAKAGYLPTLSARQSGALNDLADAQQALVDTQKSMEKQIQVIKASNVKMKKAQETADKKLAAAEAELSTLQASERAEAEADPSGGSVPVGSGGGGGDCASGMAAAPSAAAKQAISFACNQRGLPYVWAAAGPSSYDCSGLTMKAYASAGVSLPHSSRMQAGYGTSVSNANLMAGDLVFFGSPINHVGIYLGNNMMVHAPRTGDVVKVASLWTTPVAAARLG</sequence>
<dbReference type="PANTHER" id="PTHR47359">
    <property type="entry name" value="PEPTIDOGLYCAN DL-ENDOPEPTIDASE CWLO"/>
    <property type="match status" value="1"/>
</dbReference>
<protein>
    <submittedName>
        <fullName evidence="8">Cell wall-associated NlpC family hydrolase</fullName>
    </submittedName>
</protein>
<evidence type="ECO:0000256" key="4">
    <source>
        <dbReference type="ARBA" id="ARBA00022807"/>
    </source>
</evidence>
<feature type="region of interest" description="Disordered" evidence="6">
    <location>
        <begin position="1"/>
        <end position="52"/>
    </location>
</feature>
<evidence type="ECO:0000256" key="1">
    <source>
        <dbReference type="ARBA" id="ARBA00007074"/>
    </source>
</evidence>
<keyword evidence="9" id="KW-1185">Reference proteome</keyword>
<name>A0ABT9P6D0_9ACTN</name>
<dbReference type="InterPro" id="IPR000064">
    <property type="entry name" value="NLP_P60_dom"/>
</dbReference>
<evidence type="ECO:0000256" key="2">
    <source>
        <dbReference type="ARBA" id="ARBA00022670"/>
    </source>
</evidence>
<feature type="region of interest" description="Disordered" evidence="6">
    <location>
        <begin position="252"/>
        <end position="273"/>
    </location>
</feature>
<dbReference type="PROSITE" id="PS51935">
    <property type="entry name" value="NLPC_P60"/>
    <property type="match status" value="1"/>
</dbReference>
<dbReference type="RefSeq" id="WP_307245223.1">
    <property type="nucleotide sequence ID" value="NZ_JAUSQZ010000001.1"/>
</dbReference>
<dbReference type="Proteomes" id="UP001235712">
    <property type="component" value="Unassembled WGS sequence"/>
</dbReference>
<dbReference type="SUPFAM" id="SSF57997">
    <property type="entry name" value="Tropomyosin"/>
    <property type="match status" value="1"/>
</dbReference>
<dbReference type="EMBL" id="JAUSQZ010000001">
    <property type="protein sequence ID" value="MDP9828237.1"/>
    <property type="molecule type" value="Genomic_DNA"/>
</dbReference>
<keyword evidence="2" id="KW-0645">Protease</keyword>
<keyword evidence="5" id="KW-0175">Coiled coil</keyword>
<proteinExistence type="inferred from homology"/>
<feature type="coiled-coil region" evidence="5">
    <location>
        <begin position="98"/>
        <end position="153"/>
    </location>
</feature>
<organism evidence="8 9">
    <name type="scientific">Kineosporia succinea</name>
    <dbReference type="NCBI Taxonomy" id="84632"/>
    <lineage>
        <taxon>Bacteria</taxon>
        <taxon>Bacillati</taxon>
        <taxon>Actinomycetota</taxon>
        <taxon>Actinomycetes</taxon>
        <taxon>Kineosporiales</taxon>
        <taxon>Kineosporiaceae</taxon>
        <taxon>Kineosporia</taxon>
    </lineage>
</organism>
<dbReference type="Pfam" id="PF00877">
    <property type="entry name" value="NLPC_P60"/>
    <property type="match status" value="1"/>
</dbReference>
<reference evidence="8 9" key="1">
    <citation type="submission" date="2023-07" db="EMBL/GenBank/DDBJ databases">
        <title>Sequencing the genomes of 1000 actinobacteria strains.</title>
        <authorList>
            <person name="Klenk H.-P."/>
        </authorList>
    </citation>
    <scope>NUCLEOTIDE SEQUENCE [LARGE SCALE GENOMIC DNA]</scope>
    <source>
        <strain evidence="8 9">DSM 44388</strain>
    </source>
</reference>